<dbReference type="GO" id="GO:0005886">
    <property type="term" value="C:plasma membrane"/>
    <property type="evidence" value="ECO:0007669"/>
    <property type="project" value="UniProtKB-SubCell"/>
</dbReference>
<dbReference type="CDD" id="cd18587">
    <property type="entry name" value="ABC_6TM_LapB_like"/>
    <property type="match status" value="1"/>
</dbReference>
<dbReference type="InterPro" id="IPR005074">
    <property type="entry name" value="Peptidase_C39"/>
</dbReference>
<keyword evidence="8 10" id="KW-1133">Transmembrane helix</keyword>
<dbReference type="CDD" id="cd03245">
    <property type="entry name" value="ABCC_bacteriocin_exporters"/>
    <property type="match status" value="1"/>
</dbReference>
<feature type="domain" description="Peptidase C39" evidence="13">
    <location>
        <begin position="1"/>
        <end position="138"/>
    </location>
</feature>
<name>A0A2T3NX26_9GAMM</name>
<evidence type="ECO:0000256" key="6">
    <source>
        <dbReference type="ARBA" id="ARBA00022801"/>
    </source>
</evidence>
<dbReference type="InterPro" id="IPR036640">
    <property type="entry name" value="ABC1_TM_sf"/>
</dbReference>
<sequence>MNDPLLAALTLVCRHYGQHCSAKSLTAGLPLPDGILTPHLFPRAASNAGLSAIQENIPLSQLSPLLLPAVVLMENRQACVVLDINPQSQQAHVALNVSGESRHENHYENKHENNHKFIKQWLPINELEKQFLNTLFLLKKPYQFDERSPISSESADKAGSHWFWDTIWQSKAIYRDVFIASILLNLFAVALPLFTRLVYDKIVPNQAFDSLWVLVSGMAVILCFDLLLKVLRNYFIDIAGKKSDILMSSAIYSKAISLKSAARPPSVGAFARHLQEFEAIRELFTSSTIAAAIDLPFALFFILVIWLIAGPLVIIPIAAVLILIVYSLIVQKPLQTSIEEGSKLASQKQANLVESLFGFETVKLFNASSQFQYKWEQAVAHMANWGIKSRRLTDSVGSVASTTQQGVSIAVIVFGVYLIAAGELSVGGLIATSMLTSRAIAPMVQLSQLSTRYQQAKSAMGIINQLMASPSELNPQQGYLSSVSLSGAICCDHLSFSYPSSSAPLQGAKDTSSSTKALDGISLTIQPGEKVAIIGKIGSGKSTLLRLIMGLYPPTDGAIRLNNTDIHQFNPVDIRHQIGCVPQDIVLFFGSIRDNIILGQPQASEQAIQRACEQSGVSHFIQHEPSGLNRQIGENGNQLSGGQKQAIAIARALVSQPNILLLDEPTSSMDNRAEQHFKRYLTSLDKHHTLLLFSHKSSMLEVVDRIIVLDRGKVVADGDREHVLNQLKR</sequence>
<keyword evidence="7" id="KW-0067">ATP-binding</keyword>
<evidence type="ECO:0000256" key="7">
    <source>
        <dbReference type="ARBA" id="ARBA00022840"/>
    </source>
</evidence>
<evidence type="ECO:0000256" key="3">
    <source>
        <dbReference type="ARBA" id="ARBA00022475"/>
    </source>
</evidence>
<dbReference type="GO" id="GO:0008233">
    <property type="term" value="F:peptidase activity"/>
    <property type="evidence" value="ECO:0007669"/>
    <property type="project" value="InterPro"/>
</dbReference>
<dbReference type="InterPro" id="IPR011527">
    <property type="entry name" value="ABC1_TM_dom"/>
</dbReference>
<comment type="caution">
    <text evidence="14">The sequence shown here is derived from an EMBL/GenBank/DDBJ whole genome shotgun (WGS) entry which is preliminary data.</text>
</comment>
<evidence type="ECO:0000256" key="5">
    <source>
        <dbReference type="ARBA" id="ARBA00022741"/>
    </source>
</evidence>
<dbReference type="GO" id="GO:0005524">
    <property type="term" value="F:ATP binding"/>
    <property type="evidence" value="ECO:0007669"/>
    <property type="project" value="UniProtKB-KW"/>
</dbReference>
<evidence type="ECO:0000256" key="8">
    <source>
        <dbReference type="ARBA" id="ARBA00022989"/>
    </source>
</evidence>
<feature type="transmembrane region" description="Helical" evidence="10">
    <location>
        <begin position="297"/>
        <end position="329"/>
    </location>
</feature>
<accession>A0A2T3NX26</accession>
<keyword evidence="9 10" id="KW-0472">Membrane</keyword>
<proteinExistence type="predicted"/>
<keyword evidence="5" id="KW-0547">Nucleotide-binding</keyword>
<dbReference type="Pfam" id="PF00664">
    <property type="entry name" value="ABC_membrane"/>
    <property type="match status" value="1"/>
</dbReference>
<dbReference type="Proteomes" id="UP000241771">
    <property type="component" value="Unassembled WGS sequence"/>
</dbReference>
<gene>
    <name evidence="14" type="ORF">C9I98_07925</name>
</gene>
<evidence type="ECO:0000256" key="10">
    <source>
        <dbReference type="SAM" id="Phobius"/>
    </source>
</evidence>
<dbReference type="InterPro" id="IPR003593">
    <property type="entry name" value="AAA+_ATPase"/>
</dbReference>
<dbReference type="AlphaFoldDB" id="A0A2T3NX26"/>
<dbReference type="SUPFAM" id="SSF52540">
    <property type="entry name" value="P-loop containing nucleoside triphosphate hydrolases"/>
    <property type="match status" value="1"/>
</dbReference>
<keyword evidence="4 10" id="KW-0812">Transmembrane</keyword>
<evidence type="ECO:0000313" key="14">
    <source>
        <dbReference type="EMBL" id="PSW20759.1"/>
    </source>
</evidence>
<evidence type="ECO:0000259" key="12">
    <source>
        <dbReference type="PROSITE" id="PS50929"/>
    </source>
</evidence>
<dbReference type="GO" id="GO:0006508">
    <property type="term" value="P:proteolysis"/>
    <property type="evidence" value="ECO:0007669"/>
    <property type="project" value="InterPro"/>
</dbReference>
<dbReference type="InterPro" id="IPR027417">
    <property type="entry name" value="P-loop_NTPase"/>
</dbReference>
<keyword evidence="6" id="KW-0378">Hydrolase</keyword>
<dbReference type="Pfam" id="PF00005">
    <property type="entry name" value="ABC_tran"/>
    <property type="match status" value="1"/>
</dbReference>
<feature type="transmembrane region" description="Helical" evidence="10">
    <location>
        <begin position="211"/>
        <end position="231"/>
    </location>
</feature>
<dbReference type="InterPro" id="IPR039421">
    <property type="entry name" value="Type_1_exporter"/>
</dbReference>
<dbReference type="InterPro" id="IPR003439">
    <property type="entry name" value="ABC_transporter-like_ATP-bd"/>
</dbReference>
<reference evidence="14 15" key="1">
    <citation type="submission" date="2018-01" db="EMBL/GenBank/DDBJ databases">
        <title>Whole genome sequencing of Histamine producing bacteria.</title>
        <authorList>
            <person name="Butler K."/>
        </authorList>
    </citation>
    <scope>NUCLEOTIDE SEQUENCE [LARGE SCALE GENOMIC DNA]</scope>
    <source>
        <strain evidence="14 15">DSM 100436</strain>
    </source>
</reference>
<dbReference type="NCBIfam" id="TIGR03375">
    <property type="entry name" value="type_I_sec_LssB"/>
    <property type="match status" value="1"/>
</dbReference>
<dbReference type="PANTHER" id="PTHR43394:SF1">
    <property type="entry name" value="ATP-BINDING CASSETTE SUB-FAMILY B MEMBER 10, MITOCHONDRIAL"/>
    <property type="match status" value="1"/>
</dbReference>
<organism evidence="14 15">
    <name type="scientific">Photobacterium sanctipauli</name>
    <dbReference type="NCBI Taxonomy" id="1342794"/>
    <lineage>
        <taxon>Bacteria</taxon>
        <taxon>Pseudomonadati</taxon>
        <taxon>Pseudomonadota</taxon>
        <taxon>Gammaproteobacteria</taxon>
        <taxon>Vibrionales</taxon>
        <taxon>Vibrionaceae</taxon>
        <taxon>Photobacterium</taxon>
    </lineage>
</organism>
<evidence type="ECO:0000259" key="11">
    <source>
        <dbReference type="PROSITE" id="PS50893"/>
    </source>
</evidence>
<evidence type="ECO:0000313" key="15">
    <source>
        <dbReference type="Proteomes" id="UP000241771"/>
    </source>
</evidence>
<evidence type="ECO:0000256" key="9">
    <source>
        <dbReference type="ARBA" id="ARBA00023136"/>
    </source>
</evidence>
<dbReference type="GO" id="GO:0016887">
    <property type="term" value="F:ATP hydrolysis activity"/>
    <property type="evidence" value="ECO:0007669"/>
    <property type="project" value="InterPro"/>
</dbReference>
<dbReference type="InterPro" id="IPR017871">
    <property type="entry name" value="ABC_transporter-like_CS"/>
</dbReference>
<dbReference type="Gene3D" id="1.20.1560.10">
    <property type="entry name" value="ABC transporter type 1, transmembrane domain"/>
    <property type="match status" value="1"/>
</dbReference>
<keyword evidence="3" id="KW-1003">Cell membrane</keyword>
<dbReference type="PROSITE" id="PS50990">
    <property type="entry name" value="PEPTIDASE_C39"/>
    <property type="match status" value="1"/>
</dbReference>
<dbReference type="PROSITE" id="PS50929">
    <property type="entry name" value="ABC_TM1F"/>
    <property type="match status" value="1"/>
</dbReference>
<dbReference type="PANTHER" id="PTHR43394">
    <property type="entry name" value="ATP-DEPENDENT PERMEASE MDL1, MITOCHONDRIAL"/>
    <property type="match status" value="1"/>
</dbReference>
<feature type="domain" description="ABC transporter" evidence="11">
    <location>
        <begin position="503"/>
        <end position="727"/>
    </location>
</feature>
<keyword evidence="2" id="KW-0813">Transport</keyword>
<protein>
    <submittedName>
        <fullName evidence="14">Type I secretion system permease/ATPase</fullName>
    </submittedName>
</protein>
<evidence type="ECO:0000256" key="1">
    <source>
        <dbReference type="ARBA" id="ARBA00004651"/>
    </source>
</evidence>
<evidence type="ECO:0000256" key="4">
    <source>
        <dbReference type="ARBA" id="ARBA00022692"/>
    </source>
</evidence>
<dbReference type="PROSITE" id="PS50893">
    <property type="entry name" value="ABC_TRANSPORTER_2"/>
    <property type="match status" value="1"/>
</dbReference>
<feature type="domain" description="ABC transmembrane type-1" evidence="12">
    <location>
        <begin position="177"/>
        <end position="455"/>
    </location>
</feature>
<dbReference type="SMART" id="SM00382">
    <property type="entry name" value="AAA"/>
    <property type="match status" value="1"/>
</dbReference>
<evidence type="ECO:0000256" key="2">
    <source>
        <dbReference type="ARBA" id="ARBA00022448"/>
    </source>
</evidence>
<dbReference type="Gene3D" id="3.90.70.10">
    <property type="entry name" value="Cysteine proteinases"/>
    <property type="match status" value="1"/>
</dbReference>
<dbReference type="InterPro" id="IPR017750">
    <property type="entry name" value="ATPase_T1SS"/>
</dbReference>
<dbReference type="RefSeq" id="WP_107271826.1">
    <property type="nucleotide sequence ID" value="NZ_PYMA01000003.1"/>
</dbReference>
<feature type="transmembrane region" description="Helical" evidence="10">
    <location>
        <begin position="177"/>
        <end position="199"/>
    </location>
</feature>
<evidence type="ECO:0000259" key="13">
    <source>
        <dbReference type="PROSITE" id="PS50990"/>
    </source>
</evidence>
<dbReference type="Gene3D" id="3.40.50.300">
    <property type="entry name" value="P-loop containing nucleotide triphosphate hydrolases"/>
    <property type="match status" value="1"/>
</dbReference>
<dbReference type="PROSITE" id="PS00211">
    <property type="entry name" value="ABC_TRANSPORTER_1"/>
    <property type="match status" value="1"/>
</dbReference>
<keyword evidence="15" id="KW-1185">Reference proteome</keyword>
<dbReference type="FunFam" id="3.40.50.300:FF:000299">
    <property type="entry name" value="ABC transporter ATP-binding protein/permease"/>
    <property type="match status" value="1"/>
</dbReference>
<dbReference type="SUPFAM" id="SSF90123">
    <property type="entry name" value="ABC transporter transmembrane region"/>
    <property type="match status" value="1"/>
</dbReference>
<dbReference type="EMBL" id="PYMA01000003">
    <property type="protein sequence ID" value="PSW20759.1"/>
    <property type="molecule type" value="Genomic_DNA"/>
</dbReference>
<dbReference type="GO" id="GO:0015421">
    <property type="term" value="F:ABC-type oligopeptide transporter activity"/>
    <property type="evidence" value="ECO:0007669"/>
    <property type="project" value="TreeGrafter"/>
</dbReference>
<comment type="subcellular location">
    <subcellularLocation>
        <location evidence="1">Cell membrane</location>
        <topology evidence="1">Multi-pass membrane protein</topology>
    </subcellularLocation>
</comment>